<evidence type="ECO:0000313" key="1">
    <source>
        <dbReference type="EMBL" id="EBQ9796809.1"/>
    </source>
</evidence>
<dbReference type="EMBL" id="AAGQTM010000029">
    <property type="protein sequence ID" value="EBQ9796809.1"/>
    <property type="molecule type" value="Genomic_DNA"/>
</dbReference>
<name>A0A5U6MF88_SALET</name>
<sequence>MLKESITTDAQLNDFQEANMADLNANCTVNLRPVKSPHFRYQDGFTGDFFVELVYDADIYFPPDSSDMTEAEIAACVTQWLTLFNWNVYPEVVLKGRARRPDIVSVKGPWVQVVETKKALGLPLLEQVTSWQTHRQPDRCGIPHLIYAAVKRTGGRRSDFAVSLLKQYGIGLIEVSKMTGGHFNSKPTASSNYRLRIEHEPTLQPGSRRLGHIIREQLREDMKVATAGTTGNGDYMTDWKRTMLRVETLMQDGEQRTTSEIVSFLDATGGHHWCSRASALSGVNASLTRLGYVQKPYAHGIQHAWSWDSVLCRSVLKGALKKKKDLNPYR</sequence>
<gene>
    <name evidence="1" type="ORF">DM035_22015</name>
</gene>
<protein>
    <submittedName>
        <fullName evidence="1">Uncharacterized protein</fullName>
    </submittedName>
</protein>
<reference evidence="1" key="1">
    <citation type="submission" date="2018-06" db="EMBL/GenBank/DDBJ databases">
        <authorList>
            <person name="Ashton P.M."/>
            <person name="Dallman T."/>
            <person name="Nair S."/>
            <person name="De Pinna E."/>
            <person name="Peters T."/>
            <person name="Grant K."/>
        </authorList>
    </citation>
    <scope>NUCLEOTIDE SEQUENCE</scope>
    <source>
        <strain evidence="1">430336</strain>
    </source>
</reference>
<comment type="caution">
    <text evidence="1">The sequence shown here is derived from an EMBL/GenBank/DDBJ whole genome shotgun (WGS) entry which is preliminary data.</text>
</comment>
<organism evidence="1">
    <name type="scientific">Salmonella enterica subsp. enterica serovar Kottbus</name>
    <dbReference type="NCBI Taxonomy" id="224727"/>
    <lineage>
        <taxon>Bacteria</taxon>
        <taxon>Pseudomonadati</taxon>
        <taxon>Pseudomonadota</taxon>
        <taxon>Gammaproteobacteria</taxon>
        <taxon>Enterobacterales</taxon>
        <taxon>Enterobacteriaceae</taxon>
        <taxon>Salmonella</taxon>
    </lineage>
</organism>
<dbReference type="AlphaFoldDB" id="A0A5U6MF88"/>
<accession>A0A5U6MF88</accession>
<proteinExistence type="predicted"/>